<accession>A0A0A9AI70</accession>
<name>A0A0A9AI70_ARUDO</name>
<keyword evidence="1" id="KW-0472">Membrane</keyword>
<reference evidence="2" key="2">
    <citation type="journal article" date="2015" name="Data Brief">
        <title>Shoot transcriptome of the giant reed, Arundo donax.</title>
        <authorList>
            <person name="Barrero R.A."/>
            <person name="Guerrero F.D."/>
            <person name="Moolhuijzen P."/>
            <person name="Goolsby J.A."/>
            <person name="Tidwell J."/>
            <person name="Bellgard S.E."/>
            <person name="Bellgard M.I."/>
        </authorList>
    </citation>
    <scope>NUCLEOTIDE SEQUENCE</scope>
    <source>
        <tissue evidence="2">Shoot tissue taken approximately 20 cm above the soil surface</tissue>
    </source>
</reference>
<feature type="transmembrane region" description="Helical" evidence="1">
    <location>
        <begin position="17"/>
        <end position="39"/>
    </location>
</feature>
<sequence length="43" mass="4778">MQCDIGDQVLLLCVKGYLLLCKGSVLLMLSSFCMVYSLFSIDN</sequence>
<organism evidence="2">
    <name type="scientific">Arundo donax</name>
    <name type="common">Giant reed</name>
    <name type="synonym">Donax arundinaceus</name>
    <dbReference type="NCBI Taxonomy" id="35708"/>
    <lineage>
        <taxon>Eukaryota</taxon>
        <taxon>Viridiplantae</taxon>
        <taxon>Streptophyta</taxon>
        <taxon>Embryophyta</taxon>
        <taxon>Tracheophyta</taxon>
        <taxon>Spermatophyta</taxon>
        <taxon>Magnoliopsida</taxon>
        <taxon>Liliopsida</taxon>
        <taxon>Poales</taxon>
        <taxon>Poaceae</taxon>
        <taxon>PACMAD clade</taxon>
        <taxon>Arundinoideae</taxon>
        <taxon>Arundineae</taxon>
        <taxon>Arundo</taxon>
    </lineage>
</organism>
<dbReference type="AlphaFoldDB" id="A0A0A9AI70"/>
<keyword evidence="1" id="KW-0812">Transmembrane</keyword>
<proteinExistence type="predicted"/>
<dbReference type="EMBL" id="GBRH01251093">
    <property type="protein sequence ID" value="JAD46802.1"/>
    <property type="molecule type" value="Transcribed_RNA"/>
</dbReference>
<keyword evidence="1" id="KW-1133">Transmembrane helix</keyword>
<evidence type="ECO:0000313" key="2">
    <source>
        <dbReference type="EMBL" id="JAD46802.1"/>
    </source>
</evidence>
<reference evidence="2" key="1">
    <citation type="submission" date="2014-09" db="EMBL/GenBank/DDBJ databases">
        <authorList>
            <person name="Magalhaes I.L.F."/>
            <person name="Oliveira U."/>
            <person name="Santos F.R."/>
            <person name="Vidigal T.H.D.A."/>
            <person name="Brescovit A.D."/>
            <person name="Santos A.J."/>
        </authorList>
    </citation>
    <scope>NUCLEOTIDE SEQUENCE</scope>
    <source>
        <tissue evidence="2">Shoot tissue taken approximately 20 cm above the soil surface</tissue>
    </source>
</reference>
<protein>
    <submittedName>
        <fullName evidence="2">Uncharacterized protein</fullName>
    </submittedName>
</protein>
<evidence type="ECO:0000256" key="1">
    <source>
        <dbReference type="SAM" id="Phobius"/>
    </source>
</evidence>